<reference evidence="3" key="1">
    <citation type="submission" date="2020-11" db="EMBL/GenBank/DDBJ databases">
        <authorList>
            <person name="Tran Van P."/>
        </authorList>
    </citation>
    <scope>NUCLEOTIDE SEQUENCE</scope>
</reference>
<dbReference type="PANTHER" id="PTHR13341:SF2">
    <property type="entry name" value="PROTEIN SEELE"/>
    <property type="match status" value="1"/>
</dbReference>
<protein>
    <recommendedName>
        <fullName evidence="2">DUF3456 domain-containing protein</fullName>
    </recommendedName>
</protein>
<feature type="domain" description="DUF3456" evidence="2">
    <location>
        <begin position="219"/>
        <end position="362"/>
    </location>
</feature>
<evidence type="ECO:0000313" key="3">
    <source>
        <dbReference type="EMBL" id="CAD7400896.1"/>
    </source>
</evidence>
<evidence type="ECO:0000256" key="1">
    <source>
        <dbReference type="ARBA" id="ARBA00007285"/>
    </source>
</evidence>
<proteinExistence type="inferred from homology"/>
<dbReference type="GO" id="GO:0005783">
    <property type="term" value="C:endoplasmic reticulum"/>
    <property type="evidence" value="ECO:0007669"/>
    <property type="project" value="TreeGrafter"/>
</dbReference>
<accession>A0A7R9CQS0</accession>
<comment type="similarity">
    <text evidence="1">Belongs to the canopy family.</text>
</comment>
<dbReference type="PANTHER" id="PTHR13341">
    <property type="entry name" value="MIR-INTERACTING SAPOSIN-LIKE PROTEIN"/>
    <property type="match status" value="1"/>
</dbReference>
<dbReference type="EMBL" id="OD001175">
    <property type="protein sequence ID" value="CAD7400896.1"/>
    <property type="molecule type" value="Genomic_DNA"/>
</dbReference>
<dbReference type="InterPro" id="IPR042415">
    <property type="entry name" value="CNPY"/>
</dbReference>
<dbReference type="AlphaFoldDB" id="A0A7R9CQS0"/>
<sequence length="379" mass="42874">MTLCQPMISVITGQMEKPHPPPWPASISGRSWLLPRVPDANGPNQPSQNRLPTPIHSQTDNLNIDLSSLWIKPSCLMPGCCHEEHPVKGGSRASCPIRSKSRHMECASTWPGDKTQPGQTLEEEEGVREEKLSATIPMMQLVSGKVPAGGNEHARPIRYHVGKWIKRLITAKCQQVLIVMRKASCSIMRLSHKLVPALRSRQHVRILIFRHESNPDQKSICRSVVEEIENIIQKVDPRKKVDVGSYRLDSKGNQKQKSVPYARSEVHLTEVMETVCNKMDDYVKATYKTSGELTLLRLVTDDGKMNSLMSEVDIVQDSDLNKSLKFYCEGIVEEYEDNFLKLFAKDVANIDIKLCSDDIHLCSQTEPDDDYEFEDKDEL</sequence>
<dbReference type="Pfam" id="PF11938">
    <property type="entry name" value="DUF3456"/>
    <property type="match status" value="1"/>
</dbReference>
<evidence type="ECO:0000259" key="2">
    <source>
        <dbReference type="Pfam" id="PF11938"/>
    </source>
</evidence>
<dbReference type="InterPro" id="IPR021852">
    <property type="entry name" value="DUF3456"/>
</dbReference>
<organism evidence="3">
    <name type="scientific">Timema poppense</name>
    <name type="common">Walking stick</name>
    <dbReference type="NCBI Taxonomy" id="170557"/>
    <lineage>
        <taxon>Eukaryota</taxon>
        <taxon>Metazoa</taxon>
        <taxon>Ecdysozoa</taxon>
        <taxon>Arthropoda</taxon>
        <taxon>Hexapoda</taxon>
        <taxon>Insecta</taxon>
        <taxon>Pterygota</taxon>
        <taxon>Neoptera</taxon>
        <taxon>Polyneoptera</taxon>
        <taxon>Phasmatodea</taxon>
        <taxon>Timematodea</taxon>
        <taxon>Timematoidea</taxon>
        <taxon>Timematidae</taxon>
        <taxon>Timema</taxon>
    </lineage>
</organism>
<gene>
    <name evidence="3" type="ORF">TPSB3V08_LOCUS2822</name>
</gene>
<name>A0A7R9CQS0_TIMPO</name>